<evidence type="ECO:0000256" key="2">
    <source>
        <dbReference type="ARBA" id="ARBA00009597"/>
    </source>
</evidence>
<keyword evidence="11" id="KW-1185">Reference proteome</keyword>
<dbReference type="Gene3D" id="3.10.450.240">
    <property type="match status" value="1"/>
</dbReference>
<dbReference type="KEGG" id="egt:105952485"/>
<dbReference type="GO" id="GO:0051087">
    <property type="term" value="F:protein-folding chaperone binding"/>
    <property type="evidence" value="ECO:0000318"/>
    <property type="project" value="GO_Central"/>
</dbReference>
<evidence type="ECO:0000256" key="4">
    <source>
        <dbReference type="ARBA" id="ARBA00022946"/>
    </source>
</evidence>
<dbReference type="PANTHER" id="PTHR10721:SF1">
    <property type="entry name" value="MITOCHONDRIAL IMPORT INNER MEMBRANE TRANSLOCASE SUBUNIT TIM44"/>
    <property type="match status" value="1"/>
</dbReference>
<dbReference type="OMA" id="HTVFYLW"/>
<dbReference type="AlphaFoldDB" id="A0A022RQE2"/>
<evidence type="ECO:0000256" key="7">
    <source>
        <dbReference type="SAM" id="Coils"/>
    </source>
</evidence>
<dbReference type="InterPro" id="IPR032710">
    <property type="entry name" value="NTF2-like_dom_sf"/>
</dbReference>
<keyword evidence="7" id="KW-0175">Coiled coil</keyword>
<feature type="region of interest" description="Disordered" evidence="8">
    <location>
        <begin position="228"/>
        <end position="252"/>
    </location>
</feature>
<dbReference type="GO" id="GO:0030150">
    <property type="term" value="P:protein import into mitochondrial matrix"/>
    <property type="evidence" value="ECO:0000318"/>
    <property type="project" value="GO_Central"/>
</dbReference>
<dbReference type="STRING" id="4155.A0A022RQE2"/>
<keyword evidence="3" id="KW-0999">Mitochondrion inner membrane</keyword>
<evidence type="ECO:0000313" key="10">
    <source>
        <dbReference type="EMBL" id="EYU42231.1"/>
    </source>
</evidence>
<feature type="compositionally biased region" description="Basic and acidic residues" evidence="8">
    <location>
        <begin position="156"/>
        <end position="172"/>
    </location>
</feature>
<dbReference type="InterPro" id="IPR007379">
    <property type="entry name" value="Tim44-like_dom"/>
</dbReference>
<sequence length="496" mass="56764">MASRMLARNLYQSKHLFLRHQQLLASQQVTGRWPMPQLVSPNSQLFRREFSVFNEFSKKMKGEVDSNEELKQSIKQIKEKAEELKGVKEDLKIRTKQTTEKLYKHVDGVWTEAEAQAKKVYAGVEEKISAAKEEVKESFGINQESTGRNGTSDSHGTNDKNESKSAFDEEKKHGKQQSESSDHAQTPFDKLKFGVSYISPKVSLAFQKLKEAKPIDLVKKGYDIVKDELKGNPNRKKHLEYDNSSAAPSPNIERSTRTDIVILPTKQSRWSKKWEALKSKMQGNPIFKRVSGFSEPVIEKSQEIAEDMRERWETSDHPVVHKIQDISETVLGESDAAMSFKEIRRRDPTFSLPEFLSEVQEVVKPVLNAYFKGDTAVLEKYCSPNVIERCKAERKAYETQGIFFDNKILHISEAEVKETKMMGETPIIIVNFQTQQIYCIRDKLGSITEGGQDTIHTVYYAWAMQQLDPEELGEGAPTHSIWKLREMQQLGVRALI</sequence>
<dbReference type="GO" id="GO:0005743">
    <property type="term" value="C:mitochondrial inner membrane"/>
    <property type="evidence" value="ECO:0000318"/>
    <property type="project" value="GO_Central"/>
</dbReference>
<dbReference type="EMBL" id="KI630301">
    <property type="protein sequence ID" value="EYU42231.1"/>
    <property type="molecule type" value="Genomic_DNA"/>
</dbReference>
<evidence type="ECO:0000256" key="3">
    <source>
        <dbReference type="ARBA" id="ARBA00022792"/>
    </source>
</evidence>
<reference evidence="10 11" key="1">
    <citation type="journal article" date="2013" name="Proc. Natl. Acad. Sci. U.S.A.">
        <title>Fine-scale variation in meiotic recombination in Mimulus inferred from population shotgun sequencing.</title>
        <authorList>
            <person name="Hellsten U."/>
            <person name="Wright K.M."/>
            <person name="Jenkins J."/>
            <person name="Shu S."/>
            <person name="Yuan Y."/>
            <person name="Wessler S.R."/>
            <person name="Schmutz J."/>
            <person name="Willis J.H."/>
            <person name="Rokhsar D.S."/>
        </authorList>
    </citation>
    <scope>NUCLEOTIDE SEQUENCE [LARGE SCALE GENOMIC DNA]</scope>
    <source>
        <strain evidence="11">cv. DUN x IM62</strain>
    </source>
</reference>
<dbReference type="eggNOG" id="KOG2580">
    <property type="taxonomic scope" value="Eukaryota"/>
</dbReference>
<keyword evidence="4" id="KW-0809">Transit peptide</keyword>
<gene>
    <name evidence="10" type="ORF">MIMGU_mgv1a005119mg</name>
</gene>
<evidence type="ECO:0000256" key="1">
    <source>
        <dbReference type="ARBA" id="ARBA00004273"/>
    </source>
</evidence>
<dbReference type="PANTHER" id="PTHR10721">
    <property type="entry name" value="MITOCHONDRIAL IMPORT INNER MEMBRANE TRANSLOCASE SUBUNIT TIM44"/>
    <property type="match status" value="1"/>
</dbReference>
<dbReference type="Pfam" id="PF04280">
    <property type="entry name" value="Tim44"/>
    <property type="match status" value="1"/>
</dbReference>
<dbReference type="PhylomeDB" id="A0A022RQE2"/>
<evidence type="ECO:0000256" key="8">
    <source>
        <dbReference type="SAM" id="MobiDB-lite"/>
    </source>
</evidence>
<name>A0A022RQE2_ERYGU</name>
<feature type="domain" description="Tim44-like" evidence="9">
    <location>
        <begin position="336"/>
        <end position="489"/>
    </location>
</feature>
<dbReference type="InterPro" id="IPR039544">
    <property type="entry name" value="Tim44-like"/>
</dbReference>
<evidence type="ECO:0000256" key="5">
    <source>
        <dbReference type="ARBA" id="ARBA00023128"/>
    </source>
</evidence>
<dbReference type="OrthoDB" id="10265990at2759"/>
<comment type="similarity">
    <text evidence="2">Belongs to the Tim44 family.</text>
</comment>
<dbReference type="SUPFAM" id="SSF54427">
    <property type="entry name" value="NTF2-like"/>
    <property type="match status" value="1"/>
</dbReference>
<feature type="coiled-coil region" evidence="7">
    <location>
        <begin position="60"/>
        <end position="134"/>
    </location>
</feature>
<evidence type="ECO:0000256" key="6">
    <source>
        <dbReference type="ARBA" id="ARBA00023136"/>
    </source>
</evidence>
<feature type="region of interest" description="Disordered" evidence="8">
    <location>
        <begin position="135"/>
        <end position="186"/>
    </location>
</feature>
<evidence type="ECO:0000313" key="11">
    <source>
        <dbReference type="Proteomes" id="UP000030748"/>
    </source>
</evidence>
<keyword evidence="6" id="KW-0472">Membrane</keyword>
<evidence type="ECO:0000259" key="9">
    <source>
        <dbReference type="SMART" id="SM00978"/>
    </source>
</evidence>
<keyword evidence="5" id="KW-0496">Mitochondrion</keyword>
<comment type="subcellular location">
    <subcellularLocation>
        <location evidence="1">Mitochondrion inner membrane</location>
    </subcellularLocation>
</comment>
<feature type="compositionally biased region" description="Polar residues" evidence="8">
    <location>
        <begin position="140"/>
        <end position="155"/>
    </location>
</feature>
<accession>A0A022RQE2</accession>
<proteinExistence type="inferred from homology"/>
<dbReference type="Proteomes" id="UP000030748">
    <property type="component" value="Unassembled WGS sequence"/>
</dbReference>
<dbReference type="SMART" id="SM00978">
    <property type="entry name" value="Tim44"/>
    <property type="match status" value="1"/>
</dbReference>
<protein>
    <recommendedName>
        <fullName evidence="9">Tim44-like domain-containing protein</fullName>
    </recommendedName>
</protein>
<organism evidence="10 11">
    <name type="scientific">Erythranthe guttata</name>
    <name type="common">Yellow monkey flower</name>
    <name type="synonym">Mimulus guttatus</name>
    <dbReference type="NCBI Taxonomy" id="4155"/>
    <lineage>
        <taxon>Eukaryota</taxon>
        <taxon>Viridiplantae</taxon>
        <taxon>Streptophyta</taxon>
        <taxon>Embryophyta</taxon>
        <taxon>Tracheophyta</taxon>
        <taxon>Spermatophyta</taxon>
        <taxon>Magnoliopsida</taxon>
        <taxon>eudicotyledons</taxon>
        <taxon>Gunneridae</taxon>
        <taxon>Pentapetalae</taxon>
        <taxon>asterids</taxon>
        <taxon>lamiids</taxon>
        <taxon>Lamiales</taxon>
        <taxon>Phrymaceae</taxon>
        <taxon>Erythranthe</taxon>
    </lineage>
</organism>